<proteinExistence type="predicted"/>
<name>A0A1R4B2H7_9VIBR</name>
<dbReference type="EMBL" id="FUFT01000002">
    <property type="protein sequence ID" value="SJL83115.1"/>
    <property type="molecule type" value="Genomic_DNA"/>
</dbReference>
<keyword evidence="1" id="KW-0472">Membrane</keyword>
<feature type="transmembrane region" description="Helical" evidence="1">
    <location>
        <begin position="12"/>
        <end position="30"/>
    </location>
</feature>
<dbReference type="RefSeq" id="WP_077313020.1">
    <property type="nucleotide sequence ID" value="NZ_AP024887.1"/>
</dbReference>
<dbReference type="STRING" id="1918946.VPAL9027_01064"/>
<dbReference type="OrthoDB" id="5917376at2"/>
<reference evidence="2 3" key="1">
    <citation type="submission" date="2017-02" db="EMBL/GenBank/DDBJ databases">
        <authorList>
            <person name="Peterson S.W."/>
        </authorList>
    </citation>
    <scope>NUCLEOTIDE SEQUENCE [LARGE SCALE GENOMIC DNA]</scope>
    <source>
        <strain evidence="2 3">CECT 9027</strain>
    </source>
</reference>
<keyword evidence="1" id="KW-1133">Transmembrane helix</keyword>
<evidence type="ECO:0000313" key="2">
    <source>
        <dbReference type="EMBL" id="SJL83115.1"/>
    </source>
</evidence>
<dbReference type="AlphaFoldDB" id="A0A1R4B2H7"/>
<evidence type="ECO:0000313" key="3">
    <source>
        <dbReference type="Proteomes" id="UP000189475"/>
    </source>
</evidence>
<organism evidence="2 3">
    <name type="scientific">Vibrio palustris</name>
    <dbReference type="NCBI Taxonomy" id="1918946"/>
    <lineage>
        <taxon>Bacteria</taxon>
        <taxon>Pseudomonadati</taxon>
        <taxon>Pseudomonadota</taxon>
        <taxon>Gammaproteobacteria</taxon>
        <taxon>Vibrionales</taxon>
        <taxon>Vibrionaceae</taxon>
        <taxon>Vibrio</taxon>
    </lineage>
</organism>
<dbReference type="Proteomes" id="UP000189475">
    <property type="component" value="Unassembled WGS sequence"/>
</dbReference>
<accession>A0A1R4B2H7</accession>
<evidence type="ECO:0000256" key="1">
    <source>
        <dbReference type="SAM" id="Phobius"/>
    </source>
</evidence>
<keyword evidence="3" id="KW-1185">Reference proteome</keyword>
<gene>
    <name evidence="2" type="ORF">VPAL9027_01064</name>
</gene>
<keyword evidence="1" id="KW-0812">Transmembrane</keyword>
<sequence>MAAEKLTKQRLMQIVIMMLLLIGAFTWRSWTYDEQKTLSCKGHEQCRIQVDSQMIEVFKTSMSSYEINQVPKGWMLTSQQGEFTQIAPQKWSMNINPNQLAQPIYVVLNDTTRMQISI</sequence>
<protein>
    <submittedName>
        <fullName evidence="2">Uncharacterized protein</fullName>
    </submittedName>
</protein>